<dbReference type="Proteomes" id="UP000199068">
    <property type="component" value="Unassembled WGS sequence"/>
</dbReference>
<feature type="transmembrane region" description="Helical" evidence="8">
    <location>
        <begin position="164"/>
        <end position="186"/>
    </location>
</feature>
<evidence type="ECO:0000256" key="6">
    <source>
        <dbReference type="ARBA" id="ARBA00022989"/>
    </source>
</evidence>
<evidence type="ECO:0000313" key="11">
    <source>
        <dbReference type="Proteomes" id="UP000199068"/>
    </source>
</evidence>
<dbReference type="InterPro" id="IPR047817">
    <property type="entry name" value="ABC2_TM_bact-type"/>
</dbReference>
<sequence length="357" mass="39800">MRTLTMSKRIIKQIIGDKRSLALLFIAPIFVLFLFDVILNATIENPKLLIDTNTKIPIELVDELKKQGDVTKSSDSQEALLDKIKNREYDGLIQISDNKLITTVEGTEMSINASVQKSVATAFSNYTKDMMSSNEKLSMMGIKMMDNEINYINGSSDVSTFDSIAPMMMGFFIFFFVFLLAGIAFLRERISGTLERLMATPIKRYEIVMGYFLGFGVFVMIQTIIIQLFMVHGLGIEIKGNSFSVLLINVLLAAGSLSLGTLLSTFAKTEFQLIQFIPIVILPQILFSGIFSLREAPIWVEGLSKIFPLTYAADALTGVVLRGSTLFDVGTDVLILLGYAILFIVLNTIALKKYRRL</sequence>
<protein>
    <submittedName>
        <fullName evidence="10">ABC-2 type transport system permease protein</fullName>
    </submittedName>
</protein>
<dbReference type="RefSeq" id="WP_092725057.1">
    <property type="nucleotide sequence ID" value="NZ_FNGW01000003.1"/>
</dbReference>
<gene>
    <name evidence="10" type="ORF">SAMN04515677_103369</name>
</gene>
<dbReference type="EMBL" id="FNGW01000003">
    <property type="protein sequence ID" value="SDL78086.1"/>
    <property type="molecule type" value="Genomic_DNA"/>
</dbReference>
<feature type="domain" description="ABC transmembrane type-2" evidence="9">
    <location>
        <begin position="124"/>
        <end position="354"/>
    </location>
</feature>
<comment type="subcellular location">
    <subcellularLocation>
        <location evidence="1">Cell membrane</location>
        <topology evidence="1">Multi-pass membrane protein</topology>
    </subcellularLocation>
</comment>
<dbReference type="PANTHER" id="PTHR30294:SF38">
    <property type="entry name" value="TRANSPORT PERMEASE PROTEIN"/>
    <property type="match status" value="1"/>
</dbReference>
<proteinExistence type="inferred from homology"/>
<dbReference type="InterPro" id="IPR051449">
    <property type="entry name" value="ABC-2_transporter_component"/>
</dbReference>
<evidence type="ECO:0000256" key="8">
    <source>
        <dbReference type="SAM" id="Phobius"/>
    </source>
</evidence>
<dbReference type="Pfam" id="PF12698">
    <property type="entry name" value="ABC2_membrane_3"/>
    <property type="match status" value="1"/>
</dbReference>
<evidence type="ECO:0000256" key="7">
    <source>
        <dbReference type="ARBA" id="ARBA00023136"/>
    </source>
</evidence>
<dbReference type="PROSITE" id="PS51012">
    <property type="entry name" value="ABC_TM2"/>
    <property type="match status" value="1"/>
</dbReference>
<evidence type="ECO:0000256" key="1">
    <source>
        <dbReference type="ARBA" id="ARBA00004651"/>
    </source>
</evidence>
<evidence type="ECO:0000256" key="3">
    <source>
        <dbReference type="ARBA" id="ARBA00022448"/>
    </source>
</evidence>
<dbReference type="AlphaFoldDB" id="A0A1G9MUW7"/>
<keyword evidence="5 8" id="KW-0812">Transmembrane</keyword>
<dbReference type="InterPro" id="IPR013525">
    <property type="entry name" value="ABC2_TM"/>
</dbReference>
<keyword evidence="4" id="KW-1003">Cell membrane</keyword>
<evidence type="ECO:0000256" key="5">
    <source>
        <dbReference type="ARBA" id="ARBA00022692"/>
    </source>
</evidence>
<keyword evidence="3" id="KW-0813">Transport</keyword>
<dbReference type="GO" id="GO:0140359">
    <property type="term" value="F:ABC-type transporter activity"/>
    <property type="evidence" value="ECO:0007669"/>
    <property type="project" value="InterPro"/>
</dbReference>
<feature type="transmembrane region" description="Helical" evidence="8">
    <location>
        <begin position="273"/>
        <end position="293"/>
    </location>
</feature>
<dbReference type="STRING" id="1121325.SAMN04515677_103369"/>
<accession>A0A1G9MUW7</accession>
<name>A0A1G9MUW7_9FIRM</name>
<organism evidence="10 11">
    <name type="scientific">Romboutsia lituseburensis DSM 797</name>
    <dbReference type="NCBI Taxonomy" id="1121325"/>
    <lineage>
        <taxon>Bacteria</taxon>
        <taxon>Bacillati</taxon>
        <taxon>Bacillota</taxon>
        <taxon>Clostridia</taxon>
        <taxon>Peptostreptococcales</taxon>
        <taxon>Peptostreptococcaceae</taxon>
        <taxon>Romboutsia</taxon>
    </lineage>
</organism>
<keyword evidence="11" id="KW-1185">Reference proteome</keyword>
<feature type="transmembrane region" description="Helical" evidence="8">
    <location>
        <begin position="333"/>
        <end position="351"/>
    </location>
</feature>
<evidence type="ECO:0000313" key="10">
    <source>
        <dbReference type="EMBL" id="SDL78086.1"/>
    </source>
</evidence>
<feature type="transmembrane region" description="Helical" evidence="8">
    <location>
        <begin position="207"/>
        <end position="231"/>
    </location>
</feature>
<dbReference type="GO" id="GO:0005886">
    <property type="term" value="C:plasma membrane"/>
    <property type="evidence" value="ECO:0007669"/>
    <property type="project" value="UniProtKB-SubCell"/>
</dbReference>
<feature type="transmembrane region" description="Helical" evidence="8">
    <location>
        <begin position="21"/>
        <end position="43"/>
    </location>
</feature>
<dbReference type="PANTHER" id="PTHR30294">
    <property type="entry name" value="MEMBRANE COMPONENT OF ABC TRANSPORTER YHHJ-RELATED"/>
    <property type="match status" value="1"/>
</dbReference>
<feature type="transmembrane region" description="Helical" evidence="8">
    <location>
        <begin position="243"/>
        <end position="266"/>
    </location>
</feature>
<evidence type="ECO:0000259" key="9">
    <source>
        <dbReference type="PROSITE" id="PS51012"/>
    </source>
</evidence>
<evidence type="ECO:0000256" key="2">
    <source>
        <dbReference type="ARBA" id="ARBA00007783"/>
    </source>
</evidence>
<reference evidence="10 11" key="1">
    <citation type="submission" date="2016-10" db="EMBL/GenBank/DDBJ databases">
        <authorList>
            <person name="de Groot N.N."/>
        </authorList>
    </citation>
    <scope>NUCLEOTIDE SEQUENCE [LARGE SCALE GENOMIC DNA]</scope>
    <source>
        <strain evidence="10 11">DSM 797</strain>
    </source>
</reference>
<keyword evidence="6 8" id="KW-1133">Transmembrane helix</keyword>
<evidence type="ECO:0000256" key="4">
    <source>
        <dbReference type="ARBA" id="ARBA00022475"/>
    </source>
</evidence>
<comment type="similarity">
    <text evidence="2">Belongs to the ABC-2 integral membrane protein family.</text>
</comment>
<keyword evidence="7 8" id="KW-0472">Membrane</keyword>